<keyword evidence="8" id="KW-0406">Ion transport</keyword>
<keyword evidence="6 13" id="KW-1133">Transmembrane helix</keyword>
<feature type="transmembrane region" description="Helical" evidence="13">
    <location>
        <begin position="62"/>
        <end position="81"/>
    </location>
</feature>
<dbReference type="InterPro" id="IPR050382">
    <property type="entry name" value="MFS_Na/Anion_cotransporter"/>
</dbReference>
<dbReference type="PROSITE" id="PS50850">
    <property type="entry name" value="MFS"/>
    <property type="match status" value="1"/>
</dbReference>
<feature type="transmembrane region" description="Helical" evidence="13">
    <location>
        <begin position="287"/>
        <end position="306"/>
    </location>
</feature>
<comment type="subcellular location">
    <subcellularLocation>
        <location evidence="1">Membrane</location>
        <topology evidence="1">Multi-pass membrane protein</topology>
    </subcellularLocation>
</comment>
<sequence length="477" mass="52686">MSEDECKGPKIGMRHVQSFLLFFGFMSIYISRMNIGVALVAMTNANTTNPDFAEFNWTQKEISYILSSFYWGCFITQFPGGNICKYFGVKKSLGWATFISAILCAITPRCVMWKGWPAFCVIRSLQGLSQGLIYPSVVQHLANWLPLQERNRLGAFSFTGVECGVVLALSLSGIIAKGPMGWPGISYVSAGLCFTWCLLWLILGANSVRESRFISQAERLYIESSMANVSNTQKSKIPTPWRAILTSVPFLSLVVARCSQHYGVSTLQTQTPAYLHGVLKLQIKSNALYSALPFLACWCTSFLYIFMGDVLRSKGILKLTALRRTFSIMASWIPAMALVALGFMNEQRRTWALVIMTLGVAANSGKIMGICLNNIDLSPNHAGVLMSLTTTPASLMPLISPLVVGVVVSDRTSPHQWQIAFGIAAAIFFLGNLVYISLGTTETQPWNDEYYLTKDCPESKTRENLLESTPKAAIVRA</sequence>
<keyword evidence="5" id="KW-0769">Symport</keyword>
<evidence type="ECO:0000256" key="6">
    <source>
        <dbReference type="ARBA" id="ARBA00022989"/>
    </source>
</evidence>
<feature type="transmembrane region" description="Helical" evidence="13">
    <location>
        <begin position="20"/>
        <end position="42"/>
    </location>
</feature>
<evidence type="ECO:0000256" key="3">
    <source>
        <dbReference type="ARBA" id="ARBA00022448"/>
    </source>
</evidence>
<evidence type="ECO:0000256" key="12">
    <source>
        <dbReference type="ARBA" id="ARBA00068450"/>
    </source>
</evidence>
<feature type="domain" description="Major facilitator superfamily (MFS) profile" evidence="14">
    <location>
        <begin position="20"/>
        <end position="443"/>
    </location>
</feature>
<evidence type="ECO:0000256" key="11">
    <source>
        <dbReference type="ARBA" id="ARBA00054632"/>
    </source>
</evidence>
<dbReference type="FunFam" id="1.20.1250.20:FF:000144">
    <property type="entry name" value="Picot, isoform B"/>
    <property type="match status" value="1"/>
</dbReference>
<evidence type="ECO:0000256" key="2">
    <source>
        <dbReference type="ARBA" id="ARBA00008586"/>
    </source>
</evidence>
<feature type="transmembrane region" description="Helical" evidence="13">
    <location>
        <begin position="326"/>
        <end position="344"/>
    </location>
</feature>
<dbReference type="EnsemblMetazoa" id="SCAU009250-RA">
    <property type="protein sequence ID" value="SCAU009250-PA"/>
    <property type="gene ID" value="SCAU009250"/>
</dbReference>
<dbReference type="GO" id="GO:0016020">
    <property type="term" value="C:membrane"/>
    <property type="evidence" value="ECO:0007669"/>
    <property type="project" value="UniProtKB-SubCell"/>
</dbReference>
<keyword evidence="7" id="KW-0915">Sodium</keyword>
<dbReference type="PANTHER" id="PTHR11662">
    <property type="entry name" value="SOLUTE CARRIER FAMILY 17"/>
    <property type="match status" value="1"/>
</dbReference>
<dbReference type="STRING" id="35570.A0A1I8PLX0"/>
<dbReference type="OrthoDB" id="2985014at2759"/>
<dbReference type="InterPro" id="IPR036259">
    <property type="entry name" value="MFS_trans_sf"/>
</dbReference>
<dbReference type="SUPFAM" id="SSF103473">
    <property type="entry name" value="MFS general substrate transporter"/>
    <property type="match status" value="1"/>
</dbReference>
<comment type="similarity">
    <text evidence="2">Belongs to the major facilitator superfamily. Sodium/anion cotransporter family.</text>
</comment>
<feature type="transmembrane region" description="Helical" evidence="13">
    <location>
        <begin position="153"/>
        <end position="176"/>
    </location>
</feature>
<feature type="transmembrane region" description="Helical" evidence="13">
    <location>
        <begin position="419"/>
        <end position="438"/>
    </location>
</feature>
<protein>
    <recommendedName>
        <fullName evidence="12">Putative inorganic phosphate cotransporter</fullName>
    </recommendedName>
</protein>
<evidence type="ECO:0000256" key="1">
    <source>
        <dbReference type="ARBA" id="ARBA00004141"/>
    </source>
</evidence>
<evidence type="ECO:0000256" key="4">
    <source>
        <dbReference type="ARBA" id="ARBA00022692"/>
    </source>
</evidence>
<keyword evidence="16" id="KW-1185">Reference proteome</keyword>
<evidence type="ECO:0000256" key="9">
    <source>
        <dbReference type="ARBA" id="ARBA00023136"/>
    </source>
</evidence>
<evidence type="ECO:0000256" key="10">
    <source>
        <dbReference type="ARBA" id="ARBA00023201"/>
    </source>
</evidence>
<dbReference type="Gene3D" id="1.20.1250.20">
    <property type="entry name" value="MFS general substrate transporter like domains"/>
    <property type="match status" value="2"/>
</dbReference>
<dbReference type="GO" id="GO:0006814">
    <property type="term" value="P:sodium ion transport"/>
    <property type="evidence" value="ECO:0007669"/>
    <property type="project" value="UniProtKB-KW"/>
</dbReference>
<dbReference type="VEuPathDB" id="VectorBase:SCAU009250"/>
<accession>A0A1I8PLX0</accession>
<organism evidence="15 16">
    <name type="scientific">Stomoxys calcitrans</name>
    <name type="common">Stable fly</name>
    <name type="synonym">Conops calcitrans</name>
    <dbReference type="NCBI Taxonomy" id="35570"/>
    <lineage>
        <taxon>Eukaryota</taxon>
        <taxon>Metazoa</taxon>
        <taxon>Ecdysozoa</taxon>
        <taxon>Arthropoda</taxon>
        <taxon>Hexapoda</taxon>
        <taxon>Insecta</taxon>
        <taxon>Pterygota</taxon>
        <taxon>Neoptera</taxon>
        <taxon>Endopterygota</taxon>
        <taxon>Diptera</taxon>
        <taxon>Brachycera</taxon>
        <taxon>Muscomorpha</taxon>
        <taxon>Muscoidea</taxon>
        <taxon>Muscidae</taxon>
        <taxon>Stomoxys</taxon>
    </lineage>
</organism>
<evidence type="ECO:0000256" key="7">
    <source>
        <dbReference type="ARBA" id="ARBA00023053"/>
    </source>
</evidence>
<dbReference type="AlphaFoldDB" id="A0A1I8PLX0"/>
<feature type="transmembrane region" description="Helical" evidence="13">
    <location>
        <begin position="381"/>
        <end position="407"/>
    </location>
</feature>
<name>A0A1I8PLX0_STOCA</name>
<evidence type="ECO:0000313" key="15">
    <source>
        <dbReference type="EnsemblMetazoa" id="SCAU009250-PA"/>
    </source>
</evidence>
<dbReference type="Pfam" id="PF07690">
    <property type="entry name" value="MFS_1"/>
    <property type="match status" value="1"/>
</dbReference>
<evidence type="ECO:0000256" key="8">
    <source>
        <dbReference type="ARBA" id="ARBA00023065"/>
    </source>
</evidence>
<evidence type="ECO:0000256" key="5">
    <source>
        <dbReference type="ARBA" id="ARBA00022847"/>
    </source>
</evidence>
<dbReference type="GO" id="GO:0015293">
    <property type="term" value="F:symporter activity"/>
    <property type="evidence" value="ECO:0007669"/>
    <property type="project" value="UniProtKB-KW"/>
</dbReference>
<dbReference type="GO" id="GO:0006820">
    <property type="term" value="P:monoatomic anion transport"/>
    <property type="evidence" value="ECO:0007669"/>
    <property type="project" value="TreeGrafter"/>
</dbReference>
<proteinExistence type="inferred from homology"/>
<dbReference type="Proteomes" id="UP000095300">
    <property type="component" value="Unassembled WGS sequence"/>
</dbReference>
<gene>
    <name evidence="15" type="primary">106081643</name>
</gene>
<reference evidence="15" key="1">
    <citation type="submission" date="2020-05" db="UniProtKB">
        <authorList>
            <consortium name="EnsemblMetazoa"/>
        </authorList>
    </citation>
    <scope>IDENTIFICATION</scope>
    <source>
        <strain evidence="15">USDA</strain>
    </source>
</reference>
<feature type="transmembrane region" description="Helical" evidence="13">
    <location>
        <begin position="182"/>
        <end position="203"/>
    </location>
</feature>
<evidence type="ECO:0000259" key="14">
    <source>
        <dbReference type="PROSITE" id="PS50850"/>
    </source>
</evidence>
<dbReference type="PANTHER" id="PTHR11662:SF280">
    <property type="entry name" value="FI21844P1-RELATED"/>
    <property type="match status" value="1"/>
</dbReference>
<dbReference type="InterPro" id="IPR020846">
    <property type="entry name" value="MFS_dom"/>
</dbReference>
<evidence type="ECO:0000256" key="13">
    <source>
        <dbReference type="SAM" id="Phobius"/>
    </source>
</evidence>
<evidence type="ECO:0000313" key="16">
    <source>
        <dbReference type="Proteomes" id="UP000095300"/>
    </source>
</evidence>
<feature type="transmembrane region" description="Helical" evidence="13">
    <location>
        <begin position="351"/>
        <end position="375"/>
    </location>
</feature>
<comment type="function">
    <text evidence="11">May be an inorganic phosphate cotransporter.</text>
</comment>
<keyword evidence="3" id="KW-0813">Transport</keyword>
<dbReference type="FunFam" id="1.20.1250.20:FF:000003">
    <property type="entry name" value="Solute carrier family 17 member 3"/>
    <property type="match status" value="1"/>
</dbReference>
<dbReference type="KEGG" id="scac:106081643"/>
<keyword evidence="4 13" id="KW-0812">Transmembrane</keyword>
<keyword evidence="10" id="KW-0739">Sodium transport</keyword>
<keyword evidence="9 13" id="KW-0472">Membrane</keyword>
<dbReference type="InterPro" id="IPR011701">
    <property type="entry name" value="MFS"/>
</dbReference>